<feature type="region of interest" description="Disordered" evidence="1">
    <location>
        <begin position="77"/>
        <end position="106"/>
    </location>
</feature>
<evidence type="ECO:0000313" key="2">
    <source>
        <dbReference type="EMBL" id="EPQ57196.1"/>
    </source>
</evidence>
<keyword evidence="3" id="KW-1185">Reference proteome</keyword>
<dbReference type="Proteomes" id="UP000030669">
    <property type="component" value="Unassembled WGS sequence"/>
</dbReference>
<dbReference type="AlphaFoldDB" id="S7QB80"/>
<evidence type="ECO:0000256" key="1">
    <source>
        <dbReference type="SAM" id="MobiDB-lite"/>
    </source>
</evidence>
<proteinExistence type="predicted"/>
<accession>S7QB80</accession>
<evidence type="ECO:0000313" key="3">
    <source>
        <dbReference type="Proteomes" id="UP000030669"/>
    </source>
</evidence>
<feature type="compositionally biased region" description="Basic and acidic residues" evidence="1">
    <location>
        <begin position="88"/>
        <end position="97"/>
    </location>
</feature>
<dbReference type="EMBL" id="KB469299">
    <property type="protein sequence ID" value="EPQ57196.1"/>
    <property type="molecule type" value="Genomic_DNA"/>
</dbReference>
<protein>
    <submittedName>
        <fullName evidence="2">Uncharacterized protein</fullName>
    </submittedName>
</protein>
<sequence>MAPAGPTSSPFSFGSEDTASSSSWWGKIWKAKELPGASETISVKLTYVPRSGPMDEYIRATYTCSGMEKLVCRRTVSPTRSGSSCSDRSIRENEGIRAPRNSTDINHDPFLRAMRYEK</sequence>
<feature type="compositionally biased region" description="Polar residues" evidence="1">
    <location>
        <begin position="77"/>
        <end position="87"/>
    </location>
</feature>
<dbReference type="GeneID" id="19301582"/>
<reference evidence="2 3" key="1">
    <citation type="journal article" date="2012" name="Science">
        <title>The Paleozoic origin of enzymatic lignin decomposition reconstructed from 31 fungal genomes.</title>
        <authorList>
            <person name="Floudas D."/>
            <person name="Binder M."/>
            <person name="Riley R."/>
            <person name="Barry K."/>
            <person name="Blanchette R.A."/>
            <person name="Henrissat B."/>
            <person name="Martinez A.T."/>
            <person name="Otillar R."/>
            <person name="Spatafora J.W."/>
            <person name="Yadav J.S."/>
            <person name="Aerts A."/>
            <person name="Benoit I."/>
            <person name="Boyd A."/>
            <person name="Carlson A."/>
            <person name="Copeland A."/>
            <person name="Coutinho P.M."/>
            <person name="de Vries R.P."/>
            <person name="Ferreira P."/>
            <person name="Findley K."/>
            <person name="Foster B."/>
            <person name="Gaskell J."/>
            <person name="Glotzer D."/>
            <person name="Gorecki P."/>
            <person name="Heitman J."/>
            <person name="Hesse C."/>
            <person name="Hori C."/>
            <person name="Igarashi K."/>
            <person name="Jurgens J.A."/>
            <person name="Kallen N."/>
            <person name="Kersten P."/>
            <person name="Kohler A."/>
            <person name="Kuees U."/>
            <person name="Kumar T.K.A."/>
            <person name="Kuo A."/>
            <person name="LaButti K."/>
            <person name="Larrondo L.F."/>
            <person name="Lindquist E."/>
            <person name="Ling A."/>
            <person name="Lombard V."/>
            <person name="Lucas S."/>
            <person name="Lundell T."/>
            <person name="Martin R."/>
            <person name="McLaughlin D.J."/>
            <person name="Morgenstern I."/>
            <person name="Morin E."/>
            <person name="Murat C."/>
            <person name="Nagy L.G."/>
            <person name="Nolan M."/>
            <person name="Ohm R.A."/>
            <person name="Patyshakuliyeva A."/>
            <person name="Rokas A."/>
            <person name="Ruiz-Duenas F.J."/>
            <person name="Sabat G."/>
            <person name="Salamov A."/>
            <person name="Samejima M."/>
            <person name="Schmutz J."/>
            <person name="Slot J.C."/>
            <person name="St John F."/>
            <person name="Stenlid J."/>
            <person name="Sun H."/>
            <person name="Sun S."/>
            <person name="Syed K."/>
            <person name="Tsang A."/>
            <person name="Wiebenga A."/>
            <person name="Young D."/>
            <person name="Pisabarro A."/>
            <person name="Eastwood D.C."/>
            <person name="Martin F."/>
            <person name="Cullen D."/>
            <person name="Grigoriev I.V."/>
            <person name="Hibbett D.S."/>
        </authorList>
    </citation>
    <scope>NUCLEOTIDE SEQUENCE [LARGE SCALE GENOMIC DNA]</scope>
    <source>
        <strain evidence="2 3">ATCC 11539</strain>
    </source>
</reference>
<dbReference type="KEGG" id="gtr:GLOTRDRAFT_127566"/>
<gene>
    <name evidence="2" type="ORF">GLOTRDRAFT_127566</name>
</gene>
<dbReference type="HOGENOM" id="CLU_2073411_0_0_1"/>
<feature type="region of interest" description="Disordered" evidence="1">
    <location>
        <begin position="1"/>
        <end position="20"/>
    </location>
</feature>
<dbReference type="RefSeq" id="XP_007864334.1">
    <property type="nucleotide sequence ID" value="XM_007866143.1"/>
</dbReference>
<organism evidence="2 3">
    <name type="scientific">Gloeophyllum trabeum (strain ATCC 11539 / FP-39264 / Madison 617)</name>
    <name type="common">Brown rot fungus</name>
    <dbReference type="NCBI Taxonomy" id="670483"/>
    <lineage>
        <taxon>Eukaryota</taxon>
        <taxon>Fungi</taxon>
        <taxon>Dikarya</taxon>
        <taxon>Basidiomycota</taxon>
        <taxon>Agaricomycotina</taxon>
        <taxon>Agaricomycetes</taxon>
        <taxon>Gloeophyllales</taxon>
        <taxon>Gloeophyllaceae</taxon>
        <taxon>Gloeophyllum</taxon>
    </lineage>
</organism>
<name>S7QB80_GLOTA</name>